<evidence type="ECO:0000313" key="3">
    <source>
        <dbReference type="Proteomes" id="UP001316803"/>
    </source>
</evidence>
<dbReference type="Pfam" id="PF13561">
    <property type="entry name" value="adh_short_C2"/>
    <property type="match status" value="1"/>
</dbReference>
<reference evidence="2 3" key="1">
    <citation type="submission" date="2022-12" db="EMBL/GenBank/DDBJ databases">
        <title>Genomic features and morphological characterization of a novel Knufia sp. strain isolated from spacecraft assembly facility.</title>
        <authorList>
            <person name="Teixeira M."/>
            <person name="Chander A.M."/>
            <person name="Stajich J.E."/>
            <person name="Venkateswaran K."/>
        </authorList>
    </citation>
    <scope>NUCLEOTIDE SEQUENCE [LARGE SCALE GENOMIC DNA]</scope>
    <source>
        <strain evidence="2 3">FJI-L2-BK-P2</strain>
    </source>
</reference>
<name>A0AAN8EDA1_9EURO</name>
<feature type="compositionally biased region" description="Basic and acidic residues" evidence="1">
    <location>
        <begin position="271"/>
        <end position="282"/>
    </location>
</feature>
<sequence>MANGTDPTRTIIITGISPLCALSEATAHCFANSGATHLALLGYADDHLEKVVSNISSKFPHIKIYSQQVDVASSESLGIASHHIRSTLGSWDVFVHVPSAHAARCPDTTIRGADEDLWWGSFERNVRSLHFIAKHFFPKMKPNATFLNIVRTDLDGGGMEKDSAGNASGVAAAKVVEYLGEENEAFGLKAMCIVSLPEDNHVADFIPWVAEHRSNFVHATTLEARVGIEGYEVVGGELRKREYLEDGTLENGTQTFIDIRNGMLKEGTPSDTEKDTEMTNGA</sequence>
<comment type="caution">
    <text evidence="2">The sequence shown here is derived from an EMBL/GenBank/DDBJ whole genome shotgun (WGS) entry which is preliminary data.</text>
</comment>
<dbReference type="SUPFAM" id="SSF51735">
    <property type="entry name" value="NAD(P)-binding Rossmann-fold domains"/>
    <property type="match status" value="1"/>
</dbReference>
<evidence type="ECO:0000313" key="2">
    <source>
        <dbReference type="EMBL" id="KAK5952904.1"/>
    </source>
</evidence>
<dbReference type="EMBL" id="JAKLMC020000013">
    <property type="protein sequence ID" value="KAK5952904.1"/>
    <property type="molecule type" value="Genomic_DNA"/>
</dbReference>
<dbReference type="InterPro" id="IPR036291">
    <property type="entry name" value="NAD(P)-bd_dom_sf"/>
</dbReference>
<organism evidence="2 3">
    <name type="scientific">Knufia fluminis</name>
    <dbReference type="NCBI Taxonomy" id="191047"/>
    <lineage>
        <taxon>Eukaryota</taxon>
        <taxon>Fungi</taxon>
        <taxon>Dikarya</taxon>
        <taxon>Ascomycota</taxon>
        <taxon>Pezizomycotina</taxon>
        <taxon>Eurotiomycetes</taxon>
        <taxon>Chaetothyriomycetidae</taxon>
        <taxon>Chaetothyriales</taxon>
        <taxon>Trichomeriaceae</taxon>
        <taxon>Knufia</taxon>
    </lineage>
</organism>
<feature type="region of interest" description="Disordered" evidence="1">
    <location>
        <begin position="263"/>
        <end position="282"/>
    </location>
</feature>
<proteinExistence type="predicted"/>
<evidence type="ECO:0000256" key="1">
    <source>
        <dbReference type="SAM" id="MobiDB-lite"/>
    </source>
</evidence>
<protein>
    <submittedName>
        <fullName evidence="2">Uncharacterized protein</fullName>
    </submittedName>
</protein>
<dbReference type="Gene3D" id="3.40.50.720">
    <property type="entry name" value="NAD(P)-binding Rossmann-like Domain"/>
    <property type="match status" value="1"/>
</dbReference>
<dbReference type="InterPro" id="IPR002347">
    <property type="entry name" value="SDR_fam"/>
</dbReference>
<gene>
    <name evidence="2" type="ORF">OHC33_006025</name>
</gene>
<accession>A0AAN8EDA1</accession>
<dbReference type="Proteomes" id="UP001316803">
    <property type="component" value="Unassembled WGS sequence"/>
</dbReference>
<keyword evidence="3" id="KW-1185">Reference proteome</keyword>
<dbReference type="AlphaFoldDB" id="A0AAN8EDA1"/>